<evidence type="ECO:0000256" key="7">
    <source>
        <dbReference type="ARBA" id="ARBA00022989"/>
    </source>
</evidence>
<dbReference type="Pfam" id="PF07690">
    <property type="entry name" value="MFS_1"/>
    <property type="match status" value="1"/>
</dbReference>
<dbReference type="RefSeq" id="WP_011565286.1">
    <property type="nucleotide sequence ID" value="NC_008148.1"/>
</dbReference>
<dbReference type="OrthoDB" id="9066401at2"/>
<evidence type="ECO:0000256" key="4">
    <source>
        <dbReference type="ARBA" id="ARBA00022475"/>
    </source>
</evidence>
<dbReference type="CDD" id="cd17369">
    <property type="entry name" value="MFS_ShiA_like"/>
    <property type="match status" value="1"/>
</dbReference>
<feature type="transmembrane region" description="Helical" evidence="11">
    <location>
        <begin position="182"/>
        <end position="200"/>
    </location>
</feature>
<name>Q1ATK6_RUBXD</name>
<feature type="transmembrane region" description="Helical" evidence="11">
    <location>
        <begin position="264"/>
        <end position="282"/>
    </location>
</feature>
<feature type="transmembrane region" description="Helical" evidence="11">
    <location>
        <begin position="45"/>
        <end position="64"/>
    </location>
</feature>
<feature type="transmembrane region" description="Helical" evidence="11">
    <location>
        <begin position="206"/>
        <end position="225"/>
    </location>
</feature>
<evidence type="ECO:0000256" key="11">
    <source>
        <dbReference type="SAM" id="Phobius"/>
    </source>
</evidence>
<feature type="transmembrane region" description="Helical" evidence="11">
    <location>
        <begin position="70"/>
        <end position="94"/>
    </location>
</feature>
<feature type="transmembrane region" description="Helical" evidence="11">
    <location>
        <begin position="347"/>
        <end position="366"/>
    </location>
</feature>
<feature type="transmembrane region" description="Helical" evidence="11">
    <location>
        <begin position="294"/>
        <end position="313"/>
    </location>
</feature>
<keyword evidence="8 11" id="KW-0472">Membrane</keyword>
<dbReference type="FunFam" id="1.20.1250.20:FF:000001">
    <property type="entry name" value="Dicarboxylate MFS transporter"/>
    <property type="match status" value="1"/>
</dbReference>
<keyword evidence="7 11" id="KW-1133">Transmembrane helix</keyword>
<evidence type="ECO:0000256" key="1">
    <source>
        <dbReference type="ARBA" id="ARBA00004651"/>
    </source>
</evidence>
<dbReference type="InterPro" id="IPR011701">
    <property type="entry name" value="MFS"/>
</dbReference>
<feature type="transmembrane region" description="Helical" evidence="11">
    <location>
        <begin position="416"/>
        <end position="434"/>
    </location>
</feature>
<reference evidence="13 14" key="1">
    <citation type="submission" date="2006-06" db="EMBL/GenBank/DDBJ databases">
        <title>Complete sequence of Rubrobacter xylanophilus DSM 9941.</title>
        <authorList>
            <consortium name="US DOE Joint Genome Institute"/>
            <person name="Copeland A."/>
            <person name="Lucas S."/>
            <person name="Lapidus A."/>
            <person name="Barry K."/>
            <person name="Detter J.C."/>
            <person name="Glavina del Rio T."/>
            <person name="Hammon N."/>
            <person name="Israni S."/>
            <person name="Dalin E."/>
            <person name="Tice H."/>
            <person name="Pitluck S."/>
            <person name="Munk A.C."/>
            <person name="Brettin T."/>
            <person name="Bruce D."/>
            <person name="Han C."/>
            <person name="Tapia R."/>
            <person name="Gilna P."/>
            <person name="Schmutz J."/>
            <person name="Larimer F."/>
            <person name="Land M."/>
            <person name="Hauser L."/>
            <person name="Kyrpides N."/>
            <person name="Lykidis A."/>
            <person name="da Costa M.S."/>
            <person name="Rainey F.A."/>
            <person name="Empadinhas N."/>
            <person name="Jolivet E."/>
            <person name="Battista J.R."/>
            <person name="Richardson P."/>
        </authorList>
    </citation>
    <scope>NUCLEOTIDE SEQUENCE [LARGE SCALE GENOMIC DNA]</scope>
    <source>
        <strain evidence="14">DSM 9941 / NBRC 16129 / PRD-1</strain>
    </source>
</reference>
<dbReference type="GO" id="GO:0005886">
    <property type="term" value="C:plasma membrane"/>
    <property type="evidence" value="ECO:0007669"/>
    <property type="project" value="UniProtKB-SubCell"/>
</dbReference>
<keyword evidence="6" id="KW-0769">Symport</keyword>
<keyword evidence="3" id="KW-0813">Transport</keyword>
<dbReference type="Proteomes" id="UP000006637">
    <property type="component" value="Chromosome"/>
</dbReference>
<keyword evidence="5 11" id="KW-0812">Transmembrane</keyword>
<feature type="transmembrane region" description="Helical" evidence="11">
    <location>
        <begin position="322"/>
        <end position="341"/>
    </location>
</feature>
<protein>
    <recommendedName>
        <fullName evidence="10">Putative proline/betaine transporter</fullName>
    </recommendedName>
</protein>
<feature type="transmembrane region" description="Helical" evidence="11">
    <location>
        <begin position="106"/>
        <end position="128"/>
    </location>
</feature>
<evidence type="ECO:0000313" key="13">
    <source>
        <dbReference type="EMBL" id="ABG05272.1"/>
    </source>
</evidence>
<dbReference type="InterPro" id="IPR020846">
    <property type="entry name" value="MFS_dom"/>
</dbReference>
<feature type="transmembrane region" description="Helical" evidence="11">
    <location>
        <begin position="134"/>
        <end position="161"/>
    </location>
</feature>
<dbReference type="KEGG" id="rxy:Rxyl_2344"/>
<proteinExistence type="inferred from homology"/>
<dbReference type="STRING" id="266117.Rxyl_2344"/>
<gene>
    <name evidence="13" type="ordered locus">Rxyl_2344</name>
</gene>
<evidence type="ECO:0000256" key="5">
    <source>
        <dbReference type="ARBA" id="ARBA00022692"/>
    </source>
</evidence>
<evidence type="ECO:0000256" key="3">
    <source>
        <dbReference type="ARBA" id="ARBA00022448"/>
    </source>
</evidence>
<keyword evidence="4" id="KW-1003">Cell membrane</keyword>
<dbReference type="AlphaFoldDB" id="Q1ATK6"/>
<dbReference type="EMBL" id="CP000386">
    <property type="protein sequence ID" value="ABG05272.1"/>
    <property type="molecule type" value="Genomic_DNA"/>
</dbReference>
<dbReference type="GO" id="GO:0015293">
    <property type="term" value="F:symporter activity"/>
    <property type="evidence" value="ECO:0007669"/>
    <property type="project" value="UniProtKB-KW"/>
</dbReference>
<keyword evidence="14" id="KW-1185">Reference proteome</keyword>
<dbReference type="PANTHER" id="PTHR43045:SF1">
    <property type="entry name" value="SHIKIMATE TRANSPORTER"/>
    <property type="match status" value="1"/>
</dbReference>
<sequence>MFGSSVRSKREKEEIVERLGGEREGQTSSIRQVALASFIGTAIEWYDFFLYGTAAALVFGELFFPEFSPLAGTLAAFATYAVGFVARPLGGIVFGHYGDRIGRKAMLVLSLLIMGVATFLIGLLPTYAQVGVLAPVLLVILRFLQGIGIGGEWGGAVLMAVEHSPRGRRGFYGSWPQMGVPAGLLGGNLVYLAATSLIPADWAWRIPFLFSIVLVAVGLFIRLKLLETPAFQQVKETGTEARMPILDVIRTYPKNVLLAMGMRIAENGTFYVLTVFVLSYVAGELGLDQSVGQVGVIIAAAIGLLTIPLFGALSDRIGRRPVYMFGAAFSLVFAFPFFWLLNTGIEPLIWLAIILGVNLGHDAMYGPQASFFAELFGTRVRYSGASLGYQLASVIAGGLSPFIATALLAAFGYGAVALYTAAMALITLISVVLATETFREDIAATQAEEQRLISGAQPRVQ</sequence>
<organism evidence="13 14">
    <name type="scientific">Rubrobacter xylanophilus (strain DSM 9941 / JCM 11954 / NBRC 16129 / PRD-1)</name>
    <dbReference type="NCBI Taxonomy" id="266117"/>
    <lineage>
        <taxon>Bacteria</taxon>
        <taxon>Bacillati</taxon>
        <taxon>Actinomycetota</taxon>
        <taxon>Rubrobacteria</taxon>
        <taxon>Rubrobacterales</taxon>
        <taxon>Rubrobacteraceae</taxon>
        <taxon>Rubrobacter</taxon>
    </lineage>
</organism>
<dbReference type="PhylomeDB" id="Q1ATK6"/>
<evidence type="ECO:0000256" key="9">
    <source>
        <dbReference type="ARBA" id="ARBA00037295"/>
    </source>
</evidence>
<comment type="function">
    <text evidence="9">May be a proton symporter involved in the uptake of osmolytes such as proline and glycine betaine.</text>
</comment>
<evidence type="ECO:0000256" key="8">
    <source>
        <dbReference type="ARBA" id="ARBA00023136"/>
    </source>
</evidence>
<accession>Q1ATK6</accession>
<evidence type="ECO:0000256" key="2">
    <source>
        <dbReference type="ARBA" id="ARBA00008240"/>
    </source>
</evidence>
<dbReference type="Gene3D" id="1.20.1250.20">
    <property type="entry name" value="MFS general substrate transporter like domains"/>
    <property type="match status" value="1"/>
</dbReference>
<dbReference type="SUPFAM" id="SSF103473">
    <property type="entry name" value="MFS general substrate transporter"/>
    <property type="match status" value="1"/>
</dbReference>
<evidence type="ECO:0000256" key="6">
    <source>
        <dbReference type="ARBA" id="ARBA00022847"/>
    </source>
</evidence>
<dbReference type="PANTHER" id="PTHR43045">
    <property type="entry name" value="SHIKIMATE TRANSPORTER"/>
    <property type="match status" value="1"/>
</dbReference>
<feature type="domain" description="Major facilitator superfamily (MFS) profile" evidence="12">
    <location>
        <begin position="33"/>
        <end position="439"/>
    </location>
</feature>
<dbReference type="HOGENOM" id="CLU_001265_39_5_11"/>
<dbReference type="eggNOG" id="COG0477">
    <property type="taxonomic scope" value="Bacteria"/>
</dbReference>
<evidence type="ECO:0000256" key="10">
    <source>
        <dbReference type="ARBA" id="ARBA00039918"/>
    </source>
</evidence>
<feature type="transmembrane region" description="Helical" evidence="11">
    <location>
        <begin position="387"/>
        <end position="410"/>
    </location>
</feature>
<comment type="subcellular location">
    <subcellularLocation>
        <location evidence="1">Cell membrane</location>
        <topology evidence="1">Multi-pass membrane protein</topology>
    </subcellularLocation>
</comment>
<evidence type="ECO:0000313" key="14">
    <source>
        <dbReference type="Proteomes" id="UP000006637"/>
    </source>
</evidence>
<evidence type="ECO:0000259" key="12">
    <source>
        <dbReference type="PROSITE" id="PS50850"/>
    </source>
</evidence>
<comment type="similarity">
    <text evidence="2">Belongs to the major facilitator superfamily. Metabolite:H+ Symporter (MHS) family (TC 2.A.1.6) family.</text>
</comment>
<dbReference type="InterPro" id="IPR036259">
    <property type="entry name" value="MFS_trans_sf"/>
</dbReference>
<dbReference type="PROSITE" id="PS50850">
    <property type="entry name" value="MFS"/>
    <property type="match status" value="1"/>
</dbReference>